<protein>
    <recommendedName>
        <fullName evidence="3">ER-bound oxygenase mpaB/mpaB'/Rubber oxygenase catalytic domain-containing protein</fullName>
    </recommendedName>
</protein>
<dbReference type="InterPro" id="IPR046366">
    <property type="entry name" value="MPAB"/>
</dbReference>
<comment type="caution">
    <text evidence="1">The sequence shown here is derived from an EMBL/GenBank/DDBJ whole genome shotgun (WGS) entry which is preliminary data.</text>
</comment>
<dbReference type="PANTHER" id="PTHR36124">
    <property type="match status" value="1"/>
</dbReference>
<dbReference type="Proteomes" id="UP001479436">
    <property type="component" value="Unassembled WGS sequence"/>
</dbReference>
<evidence type="ECO:0008006" key="3">
    <source>
        <dbReference type="Google" id="ProtNLM"/>
    </source>
</evidence>
<evidence type="ECO:0000313" key="2">
    <source>
        <dbReference type="Proteomes" id="UP001479436"/>
    </source>
</evidence>
<sequence length="347" mass="41148">MWGLLLASTVLSLYLLAVRIQRFKRRNHIKKLGEPLQDKAKPHLARAYYEIYRATSNEFPLMMEFAFSITYVYLCGIPSINKLLISTHQFIDKSEKRFEDTDLLMREFMENLPNSERSDLAFRRINLFHSHYQIKNEDAWYLLGLYVFVPIDMIAKYEWRPLLRVEKEAMYQFWVNFVGRKLGFTQHIQANSFQEFETWFREYHTQNQVHHKVNTIMGEVTLDYFRASMAKYLKPLSDTIILHFCSSQVRHAIFFEPSVPDSLNPRLMKSWWMSGLIDGLLQLRRFIIRYFLLPHTGEIRRSPETMGSNHCYIPNWEISAGCLYSKGYMTEALGPEKFGTQLGKLFD</sequence>
<gene>
    <name evidence="1" type="ORF">K7432_010691</name>
</gene>
<evidence type="ECO:0000313" key="1">
    <source>
        <dbReference type="EMBL" id="KAK9763018.1"/>
    </source>
</evidence>
<accession>A0ABR2WNA9</accession>
<name>A0ABR2WNA9_9FUNG</name>
<keyword evidence="2" id="KW-1185">Reference proteome</keyword>
<organism evidence="1 2">
    <name type="scientific">Basidiobolus ranarum</name>
    <dbReference type="NCBI Taxonomy" id="34480"/>
    <lineage>
        <taxon>Eukaryota</taxon>
        <taxon>Fungi</taxon>
        <taxon>Fungi incertae sedis</taxon>
        <taxon>Zoopagomycota</taxon>
        <taxon>Entomophthoromycotina</taxon>
        <taxon>Basidiobolomycetes</taxon>
        <taxon>Basidiobolales</taxon>
        <taxon>Basidiobolaceae</taxon>
        <taxon>Basidiobolus</taxon>
    </lineage>
</organism>
<dbReference type="PANTHER" id="PTHR36124:SF1">
    <property type="entry name" value="ER-BOUND OXYGENASE MPAB_MPAB'_RUBBER OXYGENASE CATALYTIC DOMAIN-CONTAINING PROTEIN"/>
    <property type="match status" value="1"/>
</dbReference>
<dbReference type="EMBL" id="JASJQH010000755">
    <property type="protein sequence ID" value="KAK9763018.1"/>
    <property type="molecule type" value="Genomic_DNA"/>
</dbReference>
<reference evidence="1 2" key="1">
    <citation type="submission" date="2023-04" db="EMBL/GenBank/DDBJ databases">
        <title>Genome of Basidiobolus ranarum AG-B5.</title>
        <authorList>
            <person name="Stajich J.E."/>
            <person name="Carter-House D."/>
            <person name="Gryganskyi A."/>
        </authorList>
    </citation>
    <scope>NUCLEOTIDE SEQUENCE [LARGE SCALE GENOMIC DNA]</scope>
    <source>
        <strain evidence="1 2">AG-B5</strain>
    </source>
</reference>
<proteinExistence type="predicted"/>